<feature type="transmembrane region" description="Helical" evidence="1">
    <location>
        <begin position="172"/>
        <end position="199"/>
    </location>
</feature>
<dbReference type="EMBL" id="FMUX01000010">
    <property type="protein sequence ID" value="SCY49175.1"/>
    <property type="molecule type" value="Genomic_DNA"/>
</dbReference>
<evidence type="ECO:0000256" key="1">
    <source>
        <dbReference type="SAM" id="Phobius"/>
    </source>
</evidence>
<reference evidence="2 3" key="1">
    <citation type="submission" date="2016-10" db="EMBL/GenBank/DDBJ databases">
        <authorList>
            <person name="de Groot N.N."/>
        </authorList>
    </citation>
    <scope>NUCLEOTIDE SEQUENCE [LARGE SCALE GENOMIC DNA]</scope>
    <source>
        <strain evidence="2 3">AA1</strain>
    </source>
</reference>
<feature type="transmembrane region" description="Helical" evidence="1">
    <location>
        <begin position="34"/>
        <end position="52"/>
    </location>
</feature>
<sequence length="203" mass="23123">MLNTIILNSFELFKNIIIHPAVFFDRAGKGKSNLAIYFLFIVSIIITFFKSFSIKKHTFNYFSNEIINIVISFFNIPQTKWLIAFLGFSMFLMLIIVFCHFLLKKCNKKELTMSFLAISCAGIILQAVFYILEHLLSQKSAYILSNITFSWIIFLSITAIKISQNTSYSKSVIIYIIAGIPVIVIIGLTGLAPFLLWLVPPVN</sequence>
<keyword evidence="1" id="KW-1133">Transmembrane helix</keyword>
<protein>
    <recommendedName>
        <fullName evidence="4">Yip1 domain-containing protein</fullName>
    </recommendedName>
</protein>
<feature type="transmembrane region" description="Helical" evidence="1">
    <location>
        <begin position="142"/>
        <end position="160"/>
    </location>
</feature>
<dbReference type="AlphaFoldDB" id="A0A1G5GC63"/>
<evidence type="ECO:0000313" key="2">
    <source>
        <dbReference type="EMBL" id="SCY49175.1"/>
    </source>
</evidence>
<name>A0A1G5GC63_9BACT</name>
<feature type="transmembrane region" description="Helical" evidence="1">
    <location>
        <begin position="115"/>
        <end position="136"/>
    </location>
</feature>
<feature type="transmembrane region" description="Helical" evidence="1">
    <location>
        <begin position="82"/>
        <end position="103"/>
    </location>
</feature>
<keyword evidence="1" id="KW-0812">Transmembrane</keyword>
<gene>
    <name evidence="2" type="ORF">SAMN05216233_11077</name>
</gene>
<dbReference type="Proteomes" id="UP000198870">
    <property type="component" value="Unassembled WGS sequence"/>
</dbReference>
<keyword evidence="1" id="KW-0472">Membrane</keyword>
<evidence type="ECO:0000313" key="3">
    <source>
        <dbReference type="Proteomes" id="UP000198870"/>
    </source>
</evidence>
<keyword evidence="3" id="KW-1185">Reference proteome</keyword>
<proteinExistence type="predicted"/>
<evidence type="ECO:0008006" key="4">
    <source>
        <dbReference type="Google" id="ProtNLM"/>
    </source>
</evidence>
<organism evidence="2 3">
    <name type="scientific">Desulfoluna spongiiphila</name>
    <dbReference type="NCBI Taxonomy" id="419481"/>
    <lineage>
        <taxon>Bacteria</taxon>
        <taxon>Pseudomonadati</taxon>
        <taxon>Thermodesulfobacteriota</taxon>
        <taxon>Desulfobacteria</taxon>
        <taxon>Desulfobacterales</taxon>
        <taxon>Desulfolunaceae</taxon>
        <taxon>Desulfoluna</taxon>
    </lineage>
</organism>
<accession>A0A1G5GC63</accession>